<comment type="subunit">
    <text evidence="5">Homodimer.</text>
</comment>
<dbReference type="GO" id="GO:0005737">
    <property type="term" value="C:cytoplasm"/>
    <property type="evidence" value="ECO:0007669"/>
    <property type="project" value="UniProtKB-SubCell"/>
</dbReference>
<keyword evidence="7" id="KW-1185">Reference proteome</keyword>
<dbReference type="HAMAP" id="MF_01107">
    <property type="entry name" value="ArgD_aminotrans_3"/>
    <property type="match status" value="1"/>
</dbReference>
<dbReference type="EMBL" id="VCIW01000014">
    <property type="protein sequence ID" value="TLS50595.1"/>
    <property type="molecule type" value="Genomic_DNA"/>
</dbReference>
<dbReference type="Gene3D" id="3.90.1150.10">
    <property type="entry name" value="Aspartate Aminotransferase, domain 1"/>
    <property type="match status" value="1"/>
</dbReference>
<keyword evidence="2 5" id="KW-0028">Amino-acid biosynthesis</keyword>
<dbReference type="NCBIfam" id="TIGR00707">
    <property type="entry name" value="argD"/>
    <property type="match status" value="1"/>
</dbReference>
<dbReference type="CDD" id="cd00610">
    <property type="entry name" value="OAT_like"/>
    <property type="match status" value="1"/>
</dbReference>
<evidence type="ECO:0000313" key="6">
    <source>
        <dbReference type="EMBL" id="TLS50595.1"/>
    </source>
</evidence>
<comment type="subcellular location">
    <subcellularLocation>
        <location evidence="5">Cytoplasm</location>
    </subcellularLocation>
</comment>
<dbReference type="InterPro" id="IPR050103">
    <property type="entry name" value="Class-III_PLP-dep_AT"/>
</dbReference>
<dbReference type="PROSITE" id="PS00600">
    <property type="entry name" value="AA_TRANSFER_CLASS_3"/>
    <property type="match status" value="1"/>
</dbReference>
<dbReference type="OrthoDB" id="9807885at2"/>
<dbReference type="GO" id="GO:0003992">
    <property type="term" value="F:N2-acetyl-L-ornithine:2-oxoglutarate 5-aminotransferase activity"/>
    <property type="evidence" value="ECO:0007669"/>
    <property type="project" value="UniProtKB-UniRule"/>
</dbReference>
<keyword evidence="3 5" id="KW-0808">Transferase</keyword>
<dbReference type="InterPro" id="IPR015422">
    <property type="entry name" value="PyrdxlP-dep_Trfase_small"/>
</dbReference>
<comment type="caution">
    <text evidence="6">The sequence shown here is derived from an EMBL/GenBank/DDBJ whole genome shotgun (WGS) entry which is preliminary data.</text>
</comment>
<feature type="binding site" evidence="5">
    <location>
        <begin position="99"/>
        <end position="100"/>
    </location>
    <ligand>
        <name>pyridoxal 5'-phosphate</name>
        <dbReference type="ChEBI" id="CHEBI:597326"/>
    </ligand>
</feature>
<comment type="pathway">
    <text evidence="5">Amino-acid biosynthesis; L-arginine biosynthesis; N(2)-acetyl-L-ornithine from L-glutamate: step 4/4.</text>
</comment>
<dbReference type="Proteomes" id="UP000309676">
    <property type="component" value="Unassembled WGS sequence"/>
</dbReference>
<dbReference type="PIRSF" id="PIRSF000521">
    <property type="entry name" value="Transaminase_4ab_Lys_Orn"/>
    <property type="match status" value="1"/>
</dbReference>
<evidence type="ECO:0000313" key="7">
    <source>
        <dbReference type="Proteomes" id="UP000309676"/>
    </source>
</evidence>
<feature type="modified residue" description="N6-(pyridoxal phosphate)lysine" evidence="5">
    <location>
        <position position="246"/>
    </location>
</feature>
<dbReference type="UniPathway" id="UPA00068">
    <property type="reaction ID" value="UER00109"/>
</dbReference>
<dbReference type="SUPFAM" id="SSF53383">
    <property type="entry name" value="PLP-dependent transferases"/>
    <property type="match status" value="1"/>
</dbReference>
<dbReference type="GO" id="GO:0042802">
    <property type="term" value="F:identical protein binding"/>
    <property type="evidence" value="ECO:0007669"/>
    <property type="project" value="TreeGrafter"/>
</dbReference>
<dbReference type="FunFam" id="3.40.640.10:FF:000004">
    <property type="entry name" value="Acetylornithine aminotransferase"/>
    <property type="match status" value="1"/>
</dbReference>
<protein>
    <recommendedName>
        <fullName evidence="5">Acetylornithine aminotransferase</fullName>
        <shortName evidence="5">ACOAT</shortName>
        <ecNumber evidence="5">2.6.1.11</ecNumber>
    </recommendedName>
</protein>
<evidence type="ECO:0000256" key="4">
    <source>
        <dbReference type="ARBA" id="ARBA00022898"/>
    </source>
</evidence>
<feature type="binding site" evidence="5">
    <location>
        <position position="275"/>
    </location>
    <ligand>
        <name>pyridoxal 5'-phosphate</name>
        <dbReference type="ChEBI" id="CHEBI:597326"/>
    </ligand>
</feature>
<feature type="binding site" evidence="5">
    <location>
        <position position="132"/>
    </location>
    <ligand>
        <name>pyridoxal 5'-phosphate</name>
        <dbReference type="ChEBI" id="CHEBI:597326"/>
    </ligand>
</feature>
<dbReference type="EC" id="2.6.1.11" evidence="5"/>
<dbReference type="PANTHER" id="PTHR11986:SF79">
    <property type="entry name" value="ACETYLORNITHINE AMINOTRANSFERASE, MITOCHONDRIAL"/>
    <property type="match status" value="1"/>
</dbReference>
<evidence type="ECO:0000256" key="3">
    <source>
        <dbReference type="ARBA" id="ARBA00022679"/>
    </source>
</evidence>
<dbReference type="GO" id="GO:0006526">
    <property type="term" value="P:L-arginine biosynthetic process"/>
    <property type="evidence" value="ECO:0007669"/>
    <property type="project" value="UniProtKB-UniRule"/>
</dbReference>
<comment type="catalytic activity">
    <reaction evidence="5">
        <text>N(2)-acetyl-L-ornithine + 2-oxoglutarate = N-acetyl-L-glutamate 5-semialdehyde + L-glutamate</text>
        <dbReference type="Rhea" id="RHEA:18049"/>
        <dbReference type="ChEBI" id="CHEBI:16810"/>
        <dbReference type="ChEBI" id="CHEBI:29123"/>
        <dbReference type="ChEBI" id="CHEBI:29985"/>
        <dbReference type="ChEBI" id="CHEBI:57805"/>
        <dbReference type="EC" id="2.6.1.11"/>
    </reaction>
</comment>
<feature type="binding site" evidence="5">
    <location>
        <position position="135"/>
    </location>
    <ligand>
        <name>N(2)-acetyl-L-ornithine</name>
        <dbReference type="ChEBI" id="CHEBI:57805"/>
    </ligand>
</feature>
<feature type="binding site" evidence="5">
    <location>
        <position position="274"/>
    </location>
    <ligand>
        <name>N(2)-acetyl-L-ornithine</name>
        <dbReference type="ChEBI" id="CHEBI:57805"/>
    </ligand>
</feature>
<name>A0A5R9GGQ8_9BACL</name>
<dbReference type="NCBIfam" id="NF002325">
    <property type="entry name" value="PRK01278.1"/>
    <property type="match status" value="1"/>
</dbReference>
<proteinExistence type="inferred from homology"/>
<accession>A0A5R9GGQ8</accession>
<evidence type="ECO:0000256" key="2">
    <source>
        <dbReference type="ARBA" id="ARBA00022605"/>
    </source>
</evidence>
<dbReference type="InterPro" id="IPR015421">
    <property type="entry name" value="PyrdxlP-dep_Trfase_major"/>
</dbReference>
<reference evidence="6 7" key="1">
    <citation type="submission" date="2019-05" db="EMBL/GenBank/DDBJ databases">
        <authorList>
            <person name="Narsing Rao M.P."/>
            <person name="Li W.J."/>
        </authorList>
    </citation>
    <scope>NUCLEOTIDE SEQUENCE [LARGE SCALE GENOMIC DNA]</scope>
    <source>
        <strain evidence="6 7">SYSU_K30003</strain>
    </source>
</reference>
<keyword evidence="4 5" id="KW-0663">Pyridoxal phosphate</keyword>
<dbReference type="InterPro" id="IPR049704">
    <property type="entry name" value="Aminotrans_3_PPA_site"/>
</dbReference>
<dbReference type="InterPro" id="IPR015424">
    <property type="entry name" value="PyrdxlP-dep_Trfase"/>
</dbReference>
<keyword evidence="5" id="KW-0055">Arginine biosynthesis</keyword>
<dbReference type="RefSeq" id="WP_138195962.1">
    <property type="nucleotide sequence ID" value="NZ_VCIW01000014.1"/>
</dbReference>
<sequence>MTTGKEALFPNYGRFPIRLVKGKGSRVWDEAGKEYLDFMSGIAVANLGHAPEPVLEALKKQLDELWHVSNLFEIPGQEKLAGILARLSCADLAFFCNSGAEANEAAIKLARRYHRKVLGNDRYEIITFNKSFHGRTLATLTATGQDKVKEGFDPLPTGFVHVDYNDVDALKAAVNDKTAAIMLEFVQGEGGVNGATAPFVEAVKSLCAEHGLLLIADEIQTGIGRTGTFFSYEQFGARPDIITLAKGLASGFPMGAMLGKAFLRDGLSAGSHGSTFGGTPIACAAAIATLETMEKEGIPTRAKRLGEQGVARLREKLSGYPGLVEVRGLGLLIGIELKEPVADIVKRAQEAGLLVITAGPNVLRLLPALTIPEEDWNRGLDALAALITSDAKNGIYA</sequence>
<dbReference type="PANTHER" id="PTHR11986">
    <property type="entry name" value="AMINOTRANSFERASE CLASS III"/>
    <property type="match status" value="1"/>
</dbReference>
<dbReference type="Pfam" id="PF00202">
    <property type="entry name" value="Aminotran_3"/>
    <property type="match status" value="1"/>
</dbReference>
<evidence type="ECO:0000256" key="1">
    <source>
        <dbReference type="ARBA" id="ARBA00022576"/>
    </source>
</evidence>
<dbReference type="InterPro" id="IPR004636">
    <property type="entry name" value="AcOrn/SuccOrn_fam"/>
</dbReference>
<evidence type="ECO:0000256" key="5">
    <source>
        <dbReference type="HAMAP-Rule" id="MF_01107"/>
    </source>
</evidence>
<feature type="binding site" evidence="5">
    <location>
        <begin position="217"/>
        <end position="220"/>
    </location>
    <ligand>
        <name>pyridoxal 5'-phosphate</name>
        <dbReference type="ChEBI" id="CHEBI:597326"/>
    </ligand>
</feature>
<dbReference type="GO" id="GO:0030170">
    <property type="term" value="F:pyridoxal phosphate binding"/>
    <property type="evidence" value="ECO:0007669"/>
    <property type="project" value="InterPro"/>
</dbReference>
<keyword evidence="1 5" id="KW-0032">Aminotransferase</keyword>
<dbReference type="Gene3D" id="3.40.640.10">
    <property type="entry name" value="Type I PLP-dependent aspartate aminotransferase-like (Major domain)"/>
    <property type="match status" value="1"/>
</dbReference>
<dbReference type="InterPro" id="IPR005814">
    <property type="entry name" value="Aminotrans_3"/>
</dbReference>
<comment type="miscellaneous">
    <text evidence="5">May also have succinyldiaminopimelate aminotransferase activity, thus carrying out the corresponding step in lysine biosynthesis.</text>
</comment>
<comment type="similarity">
    <text evidence="5">Belongs to the class-III pyridoxal-phosphate-dependent aminotransferase family. ArgD subfamily.</text>
</comment>
<comment type="cofactor">
    <cofactor evidence="5">
        <name>pyridoxal 5'-phosphate</name>
        <dbReference type="ChEBI" id="CHEBI:597326"/>
    </cofactor>
    <text evidence="5">Binds 1 pyridoxal phosphate per subunit.</text>
</comment>
<dbReference type="AlphaFoldDB" id="A0A5R9GGQ8"/>
<organism evidence="6 7">
    <name type="scientific">Paenibacillus antri</name>
    <dbReference type="NCBI Taxonomy" id="2582848"/>
    <lineage>
        <taxon>Bacteria</taxon>
        <taxon>Bacillati</taxon>
        <taxon>Bacillota</taxon>
        <taxon>Bacilli</taxon>
        <taxon>Bacillales</taxon>
        <taxon>Paenibacillaceae</taxon>
        <taxon>Paenibacillus</taxon>
    </lineage>
</organism>
<keyword evidence="5" id="KW-0963">Cytoplasm</keyword>
<gene>
    <name evidence="5" type="primary">argD</name>
    <name evidence="6" type="ORF">FE782_19735</name>
</gene>